<feature type="region of interest" description="Disordered" evidence="1">
    <location>
        <begin position="87"/>
        <end position="127"/>
    </location>
</feature>
<keyword evidence="3" id="KW-1185">Reference proteome</keyword>
<gene>
    <name evidence="2" type="ORF">AB1Y20_012979</name>
</gene>
<organism evidence="2 3">
    <name type="scientific">Prymnesium parvum</name>
    <name type="common">Toxic golden alga</name>
    <dbReference type="NCBI Taxonomy" id="97485"/>
    <lineage>
        <taxon>Eukaryota</taxon>
        <taxon>Haptista</taxon>
        <taxon>Haptophyta</taxon>
        <taxon>Prymnesiophyceae</taxon>
        <taxon>Prymnesiales</taxon>
        <taxon>Prymnesiaceae</taxon>
        <taxon>Prymnesium</taxon>
    </lineage>
</organism>
<feature type="compositionally biased region" description="Gly residues" evidence="1">
    <location>
        <begin position="93"/>
        <end position="106"/>
    </location>
</feature>
<evidence type="ECO:0000313" key="3">
    <source>
        <dbReference type="Proteomes" id="UP001515480"/>
    </source>
</evidence>
<proteinExistence type="predicted"/>
<evidence type="ECO:0000313" key="2">
    <source>
        <dbReference type="EMBL" id="KAL1500313.1"/>
    </source>
</evidence>
<dbReference type="Proteomes" id="UP001515480">
    <property type="component" value="Unassembled WGS sequence"/>
</dbReference>
<dbReference type="EMBL" id="JBGBPQ010000023">
    <property type="protein sequence ID" value="KAL1500313.1"/>
    <property type="molecule type" value="Genomic_DNA"/>
</dbReference>
<dbReference type="AlphaFoldDB" id="A0AB34IK40"/>
<accession>A0AB34IK40</accession>
<name>A0AB34IK40_PRYPA</name>
<reference evidence="2 3" key="1">
    <citation type="journal article" date="2024" name="Science">
        <title>Giant polyketide synthase enzymes in the biosynthesis of giant marine polyether toxins.</title>
        <authorList>
            <person name="Fallon T.R."/>
            <person name="Shende V.V."/>
            <person name="Wierzbicki I.H."/>
            <person name="Pendleton A.L."/>
            <person name="Watervoot N.F."/>
            <person name="Auber R.P."/>
            <person name="Gonzalez D.J."/>
            <person name="Wisecaver J.H."/>
            <person name="Moore B.S."/>
        </authorList>
    </citation>
    <scope>NUCLEOTIDE SEQUENCE [LARGE SCALE GENOMIC DNA]</scope>
    <source>
        <strain evidence="2 3">12B1</strain>
    </source>
</reference>
<evidence type="ECO:0000256" key="1">
    <source>
        <dbReference type="SAM" id="MobiDB-lite"/>
    </source>
</evidence>
<sequence>MTAEEKESIYLCTVREFDAIHKWVDRHKPPCAAWQLQEMGVSGTGSLEEGDSSGEIFWMENSDFLTFYYETFPLHAPADEERAAMGDEVGDTTGAGGAGAGSSGAGREGDTIDLDPPEPAAPSQNKEESSLIYKYWNLESDTLIQLGKDTGKYKAKYTCTIILDGGHACERMLVTQAGLEGVGRDQPHQNKR</sequence>
<comment type="caution">
    <text evidence="2">The sequence shown here is derived from an EMBL/GenBank/DDBJ whole genome shotgun (WGS) entry which is preliminary data.</text>
</comment>
<protein>
    <submittedName>
        <fullName evidence="2">Uncharacterized protein</fullName>
    </submittedName>
</protein>